<feature type="transmembrane region" description="Helical" evidence="7">
    <location>
        <begin position="172"/>
        <end position="189"/>
    </location>
</feature>
<dbReference type="EMBL" id="CP014873">
    <property type="protein sequence ID" value="ANK61687.1"/>
    <property type="molecule type" value="Genomic_DNA"/>
</dbReference>
<proteinExistence type="inferred from homology"/>
<feature type="transmembrane region" description="Helical" evidence="7">
    <location>
        <begin position="236"/>
        <end position="256"/>
    </location>
</feature>
<feature type="transmembrane region" description="Helical" evidence="7">
    <location>
        <begin position="201"/>
        <end position="221"/>
    </location>
</feature>
<reference evidence="9 10" key="1">
    <citation type="submission" date="2016-03" db="EMBL/GenBank/DDBJ databases">
        <title>Pediococcus and Lactobacillus from brewery environment - whole genome sequencing and assembly.</title>
        <authorList>
            <person name="Behr J."/>
            <person name="Geissler A.J."/>
            <person name="Vogel R.F."/>
        </authorList>
    </citation>
    <scope>NUCLEOTIDE SEQUENCE [LARGE SCALE GENOMIC DNA]</scope>
    <source>
        <strain evidence="9 10">TMW 1.1989</strain>
    </source>
</reference>
<feature type="domain" description="Acyltransferase 3" evidence="8">
    <location>
        <begin position="5"/>
        <end position="289"/>
    </location>
</feature>
<feature type="transmembrane region" description="Helical" evidence="7">
    <location>
        <begin position="37"/>
        <end position="55"/>
    </location>
</feature>
<keyword evidence="5 7" id="KW-1133">Transmembrane helix</keyword>
<gene>
    <name evidence="9" type="ORF">AYR53_02245</name>
</gene>
<sequence length="319" mass="36514">MRRRIDWIDIAKALGIIAVVIGHAAPVHGTFFKVLYWWHMPLFFVMAGFFLKPVAKKDYLNFLKEKLLPLYLQYLFVGFVLTLINAVMEQMSVNNFLQAIGDLFYGGTLLNGTLSAFWYMTVYLLAVAAAVAIISFIKTGWQQWLLVIIIFVIGVTYKNAQAVFGFPLPGDADVALCALLYTYVGYRGFRLLKRRISNRPLLIGVATLASGLIIAQQQGIFDFKFYLKSHTITEKWLTIAVPLVFCLLIFMFAYWLQYTPALHLFLLIGRHTLTIMYAHKLVFAILEQIHIPELFTISSPSTVSPRYHGRYCVFYFSPF</sequence>
<evidence type="ECO:0000259" key="8">
    <source>
        <dbReference type="Pfam" id="PF01757"/>
    </source>
</evidence>
<dbReference type="PANTHER" id="PTHR40074">
    <property type="entry name" value="O-ACETYLTRANSFERASE WECH"/>
    <property type="match status" value="1"/>
</dbReference>
<feature type="transmembrane region" description="Helical" evidence="7">
    <location>
        <begin position="116"/>
        <end position="137"/>
    </location>
</feature>
<evidence type="ECO:0000256" key="7">
    <source>
        <dbReference type="SAM" id="Phobius"/>
    </source>
</evidence>
<accession>A0A192H0C0</accession>
<dbReference type="GeneID" id="42981056"/>
<comment type="subcellular location">
    <subcellularLocation>
        <location evidence="1">Cell membrane</location>
        <topology evidence="1">Multi-pass membrane protein</topology>
    </subcellularLocation>
</comment>
<dbReference type="GO" id="GO:0009246">
    <property type="term" value="P:enterobacterial common antigen biosynthetic process"/>
    <property type="evidence" value="ECO:0007669"/>
    <property type="project" value="TreeGrafter"/>
</dbReference>
<evidence type="ECO:0000256" key="2">
    <source>
        <dbReference type="ARBA" id="ARBA00007400"/>
    </source>
</evidence>
<dbReference type="PANTHER" id="PTHR40074:SF2">
    <property type="entry name" value="O-ACETYLTRANSFERASE WECH"/>
    <property type="match status" value="1"/>
</dbReference>
<evidence type="ECO:0000313" key="10">
    <source>
        <dbReference type="Proteomes" id="UP000078582"/>
    </source>
</evidence>
<evidence type="ECO:0000256" key="5">
    <source>
        <dbReference type="ARBA" id="ARBA00022989"/>
    </source>
</evidence>
<dbReference type="AlphaFoldDB" id="A0A192H0C0"/>
<comment type="similarity">
    <text evidence="2">Belongs to the acyltransferase 3 family.</text>
</comment>
<feature type="transmembrane region" description="Helical" evidence="7">
    <location>
        <begin position="67"/>
        <end position="88"/>
    </location>
</feature>
<name>A0A192H0C0_9LACO</name>
<keyword evidence="6 7" id="KW-0472">Membrane</keyword>
<protein>
    <recommendedName>
        <fullName evidence="8">Acyltransferase 3 domain-containing protein</fullName>
    </recommendedName>
</protein>
<dbReference type="OrthoDB" id="6623990at2"/>
<dbReference type="GO" id="GO:0005886">
    <property type="term" value="C:plasma membrane"/>
    <property type="evidence" value="ECO:0007669"/>
    <property type="project" value="UniProtKB-SubCell"/>
</dbReference>
<evidence type="ECO:0000256" key="1">
    <source>
        <dbReference type="ARBA" id="ARBA00004651"/>
    </source>
</evidence>
<keyword evidence="10" id="KW-1185">Reference proteome</keyword>
<evidence type="ECO:0000256" key="3">
    <source>
        <dbReference type="ARBA" id="ARBA00022475"/>
    </source>
</evidence>
<feature type="transmembrane region" description="Helical" evidence="7">
    <location>
        <begin position="144"/>
        <end position="166"/>
    </location>
</feature>
<evidence type="ECO:0000313" key="9">
    <source>
        <dbReference type="EMBL" id="ANK61687.1"/>
    </source>
</evidence>
<dbReference type="Pfam" id="PF01757">
    <property type="entry name" value="Acyl_transf_3"/>
    <property type="match status" value="1"/>
</dbReference>
<dbReference type="STRING" id="375175.AYR53_02245"/>
<organism evidence="9 10">
    <name type="scientific">Loigolactobacillus backii</name>
    <dbReference type="NCBI Taxonomy" id="375175"/>
    <lineage>
        <taxon>Bacteria</taxon>
        <taxon>Bacillati</taxon>
        <taxon>Bacillota</taxon>
        <taxon>Bacilli</taxon>
        <taxon>Lactobacillales</taxon>
        <taxon>Lactobacillaceae</taxon>
        <taxon>Loigolactobacillus</taxon>
    </lineage>
</organism>
<dbReference type="RefSeq" id="WP_068477231.1">
    <property type="nucleotide sequence ID" value="NZ_CP014873.1"/>
</dbReference>
<dbReference type="GO" id="GO:0016413">
    <property type="term" value="F:O-acetyltransferase activity"/>
    <property type="evidence" value="ECO:0007669"/>
    <property type="project" value="TreeGrafter"/>
</dbReference>
<evidence type="ECO:0000256" key="4">
    <source>
        <dbReference type="ARBA" id="ARBA00022692"/>
    </source>
</evidence>
<feature type="transmembrane region" description="Helical" evidence="7">
    <location>
        <begin position="7"/>
        <end position="25"/>
    </location>
</feature>
<keyword evidence="4 7" id="KW-0812">Transmembrane</keyword>
<keyword evidence="3" id="KW-1003">Cell membrane</keyword>
<dbReference type="InterPro" id="IPR002656">
    <property type="entry name" value="Acyl_transf_3_dom"/>
</dbReference>
<dbReference type="Proteomes" id="UP000078582">
    <property type="component" value="Chromosome"/>
</dbReference>
<evidence type="ECO:0000256" key="6">
    <source>
        <dbReference type="ARBA" id="ARBA00023136"/>
    </source>
</evidence>